<comment type="caution">
    <text evidence="2">The sequence shown here is derived from an EMBL/GenBank/DDBJ whole genome shotgun (WGS) entry which is preliminary data.</text>
</comment>
<gene>
    <name evidence="2" type="ORF">FO442_12755</name>
</gene>
<dbReference type="AlphaFoldDB" id="A0A556MQ10"/>
<dbReference type="EMBL" id="VLPL01000006">
    <property type="protein sequence ID" value="TSJ41955.1"/>
    <property type="molecule type" value="Genomic_DNA"/>
</dbReference>
<dbReference type="PROSITE" id="PS51257">
    <property type="entry name" value="PROKAR_LIPOPROTEIN"/>
    <property type="match status" value="1"/>
</dbReference>
<evidence type="ECO:0000313" key="2">
    <source>
        <dbReference type="EMBL" id="TSJ41955.1"/>
    </source>
</evidence>
<sequence length="117" mass="13867">MKKILGICLFILLQSCDSELHGLEKPENLIPKDQMITLMTDMLILEGHIQTTYSTVNRYYKVMTASGRDYLKSKHITEKQYEDSFMYYTSMHEEYKLMLDKVMENLQKESIELQKKT</sequence>
<proteinExistence type="predicted"/>
<organism evidence="2 3">
    <name type="scientific">Fluviicola chungangensis</name>
    <dbReference type="NCBI Taxonomy" id="2597671"/>
    <lineage>
        <taxon>Bacteria</taxon>
        <taxon>Pseudomonadati</taxon>
        <taxon>Bacteroidota</taxon>
        <taxon>Flavobacteriia</taxon>
        <taxon>Flavobacteriales</taxon>
        <taxon>Crocinitomicaceae</taxon>
        <taxon>Fluviicola</taxon>
    </lineage>
</organism>
<protein>
    <submittedName>
        <fullName evidence="2">DUF4296 domain-containing protein</fullName>
    </submittedName>
</protein>
<feature type="domain" description="DUF4296" evidence="1">
    <location>
        <begin position="26"/>
        <end position="110"/>
    </location>
</feature>
<keyword evidence="3" id="KW-1185">Reference proteome</keyword>
<dbReference type="Proteomes" id="UP000316008">
    <property type="component" value="Unassembled WGS sequence"/>
</dbReference>
<reference evidence="2 3" key="1">
    <citation type="submission" date="2019-07" db="EMBL/GenBank/DDBJ databases">
        <authorList>
            <person name="Huq M.A."/>
        </authorList>
    </citation>
    <scope>NUCLEOTIDE SEQUENCE [LARGE SCALE GENOMIC DNA]</scope>
    <source>
        <strain evidence="2 3">MAH-3</strain>
    </source>
</reference>
<dbReference type="InterPro" id="IPR025381">
    <property type="entry name" value="DUF4296"/>
</dbReference>
<evidence type="ECO:0000313" key="3">
    <source>
        <dbReference type="Proteomes" id="UP000316008"/>
    </source>
</evidence>
<dbReference type="OrthoDB" id="1525222at2"/>
<dbReference type="RefSeq" id="WP_144333588.1">
    <property type="nucleotide sequence ID" value="NZ_VLPL01000006.1"/>
</dbReference>
<name>A0A556MQ10_9FLAO</name>
<evidence type="ECO:0000259" key="1">
    <source>
        <dbReference type="Pfam" id="PF14129"/>
    </source>
</evidence>
<accession>A0A556MQ10</accession>
<dbReference type="Pfam" id="PF14129">
    <property type="entry name" value="DUF4296"/>
    <property type="match status" value="1"/>
</dbReference>